<dbReference type="AlphaFoldDB" id="A0A5K8AF32"/>
<name>A0A5K8AF32_9BACT</name>
<reference evidence="1 2" key="1">
    <citation type="submission" date="2019-11" db="EMBL/GenBank/DDBJ databases">
        <title>Comparative genomics of hydrocarbon-degrading Desulfosarcina strains.</title>
        <authorList>
            <person name="Watanabe M."/>
            <person name="Kojima H."/>
            <person name="Fukui M."/>
        </authorList>
    </citation>
    <scope>NUCLEOTIDE SEQUENCE [LARGE SCALE GENOMIC DNA]</scope>
    <source>
        <strain evidence="2">oXyS1</strain>
    </source>
</reference>
<accession>A0A5K8AF32</accession>
<keyword evidence="2" id="KW-1185">Reference proteome</keyword>
<protein>
    <submittedName>
        <fullName evidence="1">Uncharacterized protein</fullName>
    </submittedName>
</protein>
<dbReference type="RefSeq" id="WP_155312152.1">
    <property type="nucleotide sequence ID" value="NZ_AP021879.1"/>
</dbReference>
<proteinExistence type="predicted"/>
<evidence type="ECO:0000313" key="1">
    <source>
        <dbReference type="EMBL" id="BBO91197.1"/>
    </source>
</evidence>
<dbReference type="EMBL" id="AP021879">
    <property type="protein sequence ID" value="BBO91197.1"/>
    <property type="molecule type" value="Genomic_DNA"/>
</dbReference>
<dbReference type="Proteomes" id="UP000422108">
    <property type="component" value="Chromosome"/>
</dbReference>
<sequence length="54" mass="6083">MGVNIPIEFSAPVAGVDLRQTPRFRHWPAVRRATTADERAVYPGEGTRFVEEDI</sequence>
<gene>
    <name evidence="1" type="ORF">DSCOOX_43770</name>
</gene>
<evidence type="ECO:0000313" key="2">
    <source>
        <dbReference type="Proteomes" id="UP000422108"/>
    </source>
</evidence>
<organism evidence="1 2">
    <name type="scientific">Desulfosarcina ovata subsp. ovata</name>
    <dbReference type="NCBI Taxonomy" id="2752305"/>
    <lineage>
        <taxon>Bacteria</taxon>
        <taxon>Pseudomonadati</taxon>
        <taxon>Thermodesulfobacteriota</taxon>
        <taxon>Desulfobacteria</taxon>
        <taxon>Desulfobacterales</taxon>
        <taxon>Desulfosarcinaceae</taxon>
        <taxon>Desulfosarcina</taxon>
    </lineage>
</organism>